<dbReference type="EMBL" id="JACHJG010000006">
    <property type="protein sequence ID" value="MBB4887488.1"/>
    <property type="molecule type" value="Genomic_DNA"/>
</dbReference>
<name>A0A7W7LD73_STRNE</name>
<comment type="caution">
    <text evidence="1">The sequence shown here is derived from an EMBL/GenBank/DDBJ whole genome shotgun (WGS) entry which is preliminary data.</text>
</comment>
<organism evidence="1 2">
    <name type="scientific">Streptomyces netropsis</name>
    <name type="common">Streptoverticillium netropsis</name>
    <dbReference type="NCBI Taxonomy" id="55404"/>
    <lineage>
        <taxon>Bacteria</taxon>
        <taxon>Bacillati</taxon>
        <taxon>Actinomycetota</taxon>
        <taxon>Actinomycetes</taxon>
        <taxon>Kitasatosporales</taxon>
        <taxon>Streptomycetaceae</taxon>
        <taxon>Streptomyces</taxon>
    </lineage>
</organism>
<keyword evidence="2" id="KW-1185">Reference proteome</keyword>
<proteinExistence type="predicted"/>
<dbReference type="Proteomes" id="UP000556436">
    <property type="component" value="Unassembled WGS sequence"/>
</dbReference>
<dbReference type="AlphaFoldDB" id="A0A7W7LD73"/>
<sequence>MLEELERPRDSFADHTLKTLWTTLQPACFVGTAMGTYLTQPFTFTLPGFDTRELEPWQLNDERWRRLRVVWPGISPPITASRPFTSATTA</sequence>
<accession>A0A7W7LD73</accession>
<gene>
    <name evidence="1" type="ORF">FHS38_003542</name>
</gene>
<evidence type="ECO:0000313" key="1">
    <source>
        <dbReference type="EMBL" id="MBB4887488.1"/>
    </source>
</evidence>
<reference evidence="1 2" key="1">
    <citation type="submission" date="2020-08" db="EMBL/GenBank/DDBJ databases">
        <title>Genomic Encyclopedia of Type Strains, Phase III (KMG-III): the genomes of soil and plant-associated and newly described type strains.</title>
        <authorList>
            <person name="Whitman W."/>
        </authorList>
    </citation>
    <scope>NUCLEOTIDE SEQUENCE [LARGE SCALE GENOMIC DNA]</scope>
    <source>
        <strain evidence="1 2">CECT 3265</strain>
    </source>
</reference>
<evidence type="ECO:0000313" key="2">
    <source>
        <dbReference type="Proteomes" id="UP000556436"/>
    </source>
</evidence>
<protein>
    <submittedName>
        <fullName evidence="1">Uncharacterized protein</fullName>
    </submittedName>
</protein>